<dbReference type="RefSeq" id="XP_035674029.1">
    <property type="nucleotide sequence ID" value="XM_035818136.1"/>
</dbReference>
<dbReference type="Proteomes" id="UP000001554">
    <property type="component" value="Chromosome 4"/>
</dbReference>
<dbReference type="GeneID" id="118414235"/>
<keyword evidence="2" id="KW-0732">Signal</keyword>
<accession>A0A9J7MP95</accession>
<reference evidence="3" key="1">
    <citation type="journal article" date="2020" name="Nat. Ecol. Evol.">
        <title>Deeply conserved synteny resolves early events in vertebrate evolution.</title>
        <authorList>
            <person name="Simakov O."/>
            <person name="Marletaz F."/>
            <person name="Yue J.X."/>
            <person name="O'Connell B."/>
            <person name="Jenkins J."/>
            <person name="Brandt A."/>
            <person name="Calef R."/>
            <person name="Tung C.H."/>
            <person name="Huang T.K."/>
            <person name="Schmutz J."/>
            <person name="Satoh N."/>
            <person name="Yu J.K."/>
            <person name="Putnam N.H."/>
            <person name="Green R.E."/>
            <person name="Rokhsar D.S."/>
        </authorList>
    </citation>
    <scope>NUCLEOTIDE SEQUENCE [LARGE SCALE GENOMIC DNA]</scope>
    <source>
        <strain evidence="3">S238N-H82</strain>
    </source>
</reference>
<dbReference type="AlphaFoldDB" id="A0A9J7MP95"/>
<evidence type="ECO:0000313" key="3">
    <source>
        <dbReference type="Proteomes" id="UP000001554"/>
    </source>
</evidence>
<proteinExistence type="predicted"/>
<feature type="signal peptide" evidence="2">
    <location>
        <begin position="1"/>
        <end position="21"/>
    </location>
</feature>
<organism evidence="3 4">
    <name type="scientific">Branchiostoma floridae</name>
    <name type="common">Florida lancelet</name>
    <name type="synonym">Amphioxus</name>
    <dbReference type="NCBI Taxonomy" id="7739"/>
    <lineage>
        <taxon>Eukaryota</taxon>
        <taxon>Metazoa</taxon>
        <taxon>Chordata</taxon>
        <taxon>Cephalochordata</taxon>
        <taxon>Leptocardii</taxon>
        <taxon>Amphioxiformes</taxon>
        <taxon>Branchiostomatidae</taxon>
        <taxon>Branchiostoma</taxon>
    </lineage>
</organism>
<evidence type="ECO:0000256" key="1">
    <source>
        <dbReference type="SAM" id="MobiDB-lite"/>
    </source>
</evidence>
<feature type="region of interest" description="Disordered" evidence="1">
    <location>
        <begin position="316"/>
        <end position="340"/>
    </location>
</feature>
<evidence type="ECO:0000313" key="4">
    <source>
        <dbReference type="RefSeq" id="XP_035674029.1"/>
    </source>
</evidence>
<keyword evidence="3" id="KW-1185">Reference proteome</keyword>
<name>A0A9J7MP95_BRAFL</name>
<reference evidence="4" key="2">
    <citation type="submission" date="2025-08" db="UniProtKB">
        <authorList>
            <consortium name="RefSeq"/>
        </authorList>
    </citation>
    <scope>IDENTIFICATION</scope>
    <source>
        <strain evidence="4">S238N-H82</strain>
        <tissue evidence="4">Testes</tissue>
    </source>
</reference>
<protein>
    <submittedName>
        <fullName evidence="4">Uncharacterized protein LOC118414235</fullName>
    </submittedName>
</protein>
<feature type="chain" id="PRO_5039949730" evidence="2">
    <location>
        <begin position="22"/>
        <end position="340"/>
    </location>
</feature>
<gene>
    <name evidence="4" type="primary">LOC118414235</name>
</gene>
<sequence>MSFRHIATLAVLLAVVIAAEGRPKADDDFAAAKKRAAKAESDQLSKANELPKVAPAEYEKVVNKEARVGIDQAGSRGIVFIPDYSDSIGSEARANTDEISQVRDKLYEQAVKDFKEQQAAEMTALVEDPHRQFVRDMLYSQAVEGFEAQLAAKMTARVEDLERQFDRAELYLLAGEPFKVLAAETAARVEEMERYPSVRDELYKQAGKDFKELEASKMTARVEDPDRQFVRDMLYRQAVGEFAAEMAAQVIEARELSKAGEVLMARALSHDIAVRLWKHSPLKMPGLIGAREVSKGDEFLKARALSHVRSELPHLAEDDYKRKEQEVADKPEARSIDYEE</sequence>
<evidence type="ECO:0000256" key="2">
    <source>
        <dbReference type="SAM" id="SignalP"/>
    </source>
</evidence>
<dbReference type="KEGG" id="bfo:118414235"/>